<dbReference type="Proteomes" id="UP000218023">
    <property type="component" value="Unassembled WGS sequence"/>
</dbReference>
<dbReference type="OrthoDB" id="6116224at2"/>
<sequence length="334" mass="35116">MSAPALRDAAFRDEVLIGICTFRRPELAATLASLAGLEPCGLPVSVAIADNDRTPSAKDRVDSLAAAHPLPVTYLHAPEANISVARNALLDHARATGSRLLVYLDDDETVEPAWLARLVAAWRAGQQATPRAGAVLGPVRAHYRAGAPGWMDQARAHDTLPVFGRDGAITGGYTCNTLIDLSDPAARGLRFDPARGRSGGEDSAFFADFLGAGGHIAFAEDAVVHETVPEDRARLAWLLRRRYRMGQTHASLIARDRSRAGRLGAAGLAAAKALACGGLALLGVARPAWRNRQIMRAALHVGAAARLGGARQIEIYGTAPGRSDSALRPGPGGS</sequence>
<evidence type="ECO:0000313" key="4">
    <source>
        <dbReference type="Proteomes" id="UP000218023"/>
    </source>
</evidence>
<feature type="transmembrane region" description="Helical" evidence="1">
    <location>
        <begin position="263"/>
        <end position="285"/>
    </location>
</feature>
<keyword evidence="4" id="KW-1185">Reference proteome</keyword>
<dbReference type="SUPFAM" id="SSF53448">
    <property type="entry name" value="Nucleotide-diphospho-sugar transferases"/>
    <property type="match status" value="1"/>
</dbReference>
<feature type="domain" description="Glycosyltransferase 2-like" evidence="2">
    <location>
        <begin position="18"/>
        <end position="126"/>
    </location>
</feature>
<proteinExistence type="predicted"/>
<dbReference type="InterPro" id="IPR001173">
    <property type="entry name" value="Glyco_trans_2-like"/>
</dbReference>
<keyword evidence="1" id="KW-0812">Transmembrane</keyword>
<dbReference type="AlphaFoldDB" id="A0A2A2GF02"/>
<keyword evidence="1" id="KW-0472">Membrane</keyword>
<dbReference type="Gene3D" id="3.90.550.10">
    <property type="entry name" value="Spore Coat Polysaccharide Biosynthesis Protein SpsA, Chain A"/>
    <property type="match status" value="1"/>
</dbReference>
<evidence type="ECO:0000256" key="1">
    <source>
        <dbReference type="SAM" id="Phobius"/>
    </source>
</evidence>
<reference evidence="3 4" key="1">
    <citation type="submission" date="2017-09" db="EMBL/GenBank/DDBJ databases">
        <title>Paracoccus alkalisoli sp. nov., isolated from saline alkaline soil.</title>
        <authorList>
            <person name="Dong X."/>
            <person name="Zhang G."/>
        </authorList>
    </citation>
    <scope>NUCLEOTIDE SEQUENCE [LARGE SCALE GENOMIC DNA]</scope>
    <source>
        <strain evidence="3 4">WN007</strain>
    </source>
</reference>
<accession>A0A2A2GF02</accession>
<dbReference type="InterPro" id="IPR029044">
    <property type="entry name" value="Nucleotide-diphossugar_trans"/>
</dbReference>
<evidence type="ECO:0000259" key="2">
    <source>
        <dbReference type="Pfam" id="PF00535"/>
    </source>
</evidence>
<dbReference type="EMBL" id="NSJZ01000021">
    <property type="protein sequence ID" value="PAU96091.1"/>
    <property type="molecule type" value="Genomic_DNA"/>
</dbReference>
<comment type="caution">
    <text evidence="3">The sequence shown here is derived from an EMBL/GenBank/DDBJ whole genome shotgun (WGS) entry which is preliminary data.</text>
</comment>
<dbReference type="CDD" id="cd00761">
    <property type="entry name" value="Glyco_tranf_GTA_type"/>
    <property type="match status" value="1"/>
</dbReference>
<dbReference type="Pfam" id="PF00535">
    <property type="entry name" value="Glycos_transf_2"/>
    <property type="match status" value="1"/>
</dbReference>
<dbReference type="RefSeq" id="WP_095641223.1">
    <property type="nucleotide sequence ID" value="NZ_NSJZ01000021.1"/>
</dbReference>
<keyword evidence="1" id="KW-1133">Transmembrane helix</keyword>
<evidence type="ECO:0000313" key="3">
    <source>
        <dbReference type="EMBL" id="PAU96091.1"/>
    </source>
</evidence>
<gene>
    <name evidence="3" type="ORF">CK240_15420</name>
</gene>
<protein>
    <submittedName>
        <fullName evidence="3">Succinoglycan biosynthesis protein exom</fullName>
    </submittedName>
</protein>
<name>A0A2A2GF02_9RHOB</name>
<organism evidence="3 4">
    <name type="scientific">Paracoccus salipaludis</name>
    <dbReference type="NCBI Taxonomy" id="2032623"/>
    <lineage>
        <taxon>Bacteria</taxon>
        <taxon>Pseudomonadati</taxon>
        <taxon>Pseudomonadota</taxon>
        <taxon>Alphaproteobacteria</taxon>
        <taxon>Rhodobacterales</taxon>
        <taxon>Paracoccaceae</taxon>
        <taxon>Paracoccus</taxon>
    </lineage>
</organism>